<comment type="caution">
    <text evidence="6">The sequence shown here is derived from an EMBL/GenBank/DDBJ whole genome shotgun (WGS) entry which is preliminary data.</text>
</comment>
<name>T0J153_9SPHN</name>
<dbReference type="GO" id="GO:0003677">
    <property type="term" value="F:DNA binding"/>
    <property type="evidence" value="ECO:0007669"/>
    <property type="project" value="UniProtKB-KW"/>
</dbReference>
<reference evidence="6 7" key="1">
    <citation type="journal article" date="2013" name="Genome Announc.">
        <title>Draft Genome Sequence of Sphingobium ummariense Strain RL-3, a Hexachlorocyclohexane-Degrading Bacterium.</title>
        <authorList>
            <person name="Kohli P."/>
            <person name="Dua A."/>
            <person name="Sangwan N."/>
            <person name="Oldach P."/>
            <person name="Khurana J.P."/>
            <person name="Lal R."/>
        </authorList>
    </citation>
    <scope>NUCLEOTIDE SEQUENCE [LARGE SCALE GENOMIC DNA]</scope>
    <source>
        <strain evidence="6 7">RL-3</strain>
    </source>
</reference>
<keyword evidence="3" id="KW-0804">Transcription</keyword>
<evidence type="ECO:0000256" key="2">
    <source>
        <dbReference type="ARBA" id="ARBA00023125"/>
    </source>
</evidence>
<organism evidence="6 7">
    <name type="scientific">Sphingobium ummariense RL-3</name>
    <dbReference type="NCBI Taxonomy" id="1346791"/>
    <lineage>
        <taxon>Bacteria</taxon>
        <taxon>Pseudomonadati</taxon>
        <taxon>Pseudomonadota</taxon>
        <taxon>Alphaproteobacteria</taxon>
        <taxon>Sphingomonadales</taxon>
        <taxon>Sphingomonadaceae</taxon>
        <taxon>Sphingobium</taxon>
    </lineage>
</organism>
<dbReference type="InterPro" id="IPR036390">
    <property type="entry name" value="WH_DNA-bd_sf"/>
</dbReference>
<dbReference type="RefSeq" id="WP_021319518.1">
    <property type="nucleotide sequence ID" value="NZ_AUWY01000120.1"/>
</dbReference>
<evidence type="ECO:0000313" key="7">
    <source>
        <dbReference type="Proteomes" id="UP000015523"/>
    </source>
</evidence>
<accession>T0J153</accession>
<evidence type="ECO:0000259" key="5">
    <source>
        <dbReference type="PROSITE" id="PS51063"/>
    </source>
</evidence>
<dbReference type="EMBL" id="AUWY01000120">
    <property type="protein sequence ID" value="EQB30557.1"/>
    <property type="molecule type" value="Genomic_DNA"/>
</dbReference>
<dbReference type="GO" id="GO:0003700">
    <property type="term" value="F:DNA-binding transcription factor activity"/>
    <property type="evidence" value="ECO:0007669"/>
    <property type="project" value="TreeGrafter"/>
</dbReference>
<dbReference type="InterPro" id="IPR018490">
    <property type="entry name" value="cNMP-bd_dom_sf"/>
</dbReference>
<dbReference type="SUPFAM" id="SSF46785">
    <property type="entry name" value="Winged helix' DNA-binding domain"/>
    <property type="match status" value="1"/>
</dbReference>
<feature type="domain" description="Cyclic nucleotide-binding" evidence="4">
    <location>
        <begin position="20"/>
        <end position="89"/>
    </location>
</feature>
<proteinExistence type="predicted"/>
<evidence type="ECO:0000313" key="6">
    <source>
        <dbReference type="EMBL" id="EQB30557.1"/>
    </source>
</evidence>
<dbReference type="InterPro" id="IPR012318">
    <property type="entry name" value="HTH_CRP"/>
</dbReference>
<dbReference type="PROSITE" id="PS51063">
    <property type="entry name" value="HTH_CRP_2"/>
    <property type="match status" value="1"/>
</dbReference>
<dbReference type="SUPFAM" id="SSF51206">
    <property type="entry name" value="cAMP-binding domain-like"/>
    <property type="match status" value="1"/>
</dbReference>
<dbReference type="PATRIC" id="fig|1346791.3.peg.3787"/>
<dbReference type="STRING" id="1346791.M529_19600"/>
<dbReference type="AlphaFoldDB" id="T0J153"/>
<evidence type="ECO:0000256" key="1">
    <source>
        <dbReference type="ARBA" id="ARBA00023015"/>
    </source>
</evidence>
<dbReference type="PROSITE" id="PS50042">
    <property type="entry name" value="CNMP_BINDING_3"/>
    <property type="match status" value="1"/>
</dbReference>
<dbReference type="PANTHER" id="PTHR24567:SF26">
    <property type="entry name" value="REGULATORY PROTEIN YEIL"/>
    <property type="match status" value="1"/>
</dbReference>
<dbReference type="Pfam" id="PF00027">
    <property type="entry name" value="cNMP_binding"/>
    <property type="match status" value="1"/>
</dbReference>
<feature type="domain" description="HTH crp-type" evidence="5">
    <location>
        <begin position="152"/>
        <end position="218"/>
    </location>
</feature>
<dbReference type="GO" id="GO:0005829">
    <property type="term" value="C:cytosol"/>
    <property type="evidence" value="ECO:0007669"/>
    <property type="project" value="TreeGrafter"/>
</dbReference>
<keyword evidence="2" id="KW-0238">DNA-binding</keyword>
<dbReference type="eggNOG" id="COG0664">
    <property type="taxonomic scope" value="Bacteria"/>
</dbReference>
<dbReference type="InterPro" id="IPR000595">
    <property type="entry name" value="cNMP-bd_dom"/>
</dbReference>
<dbReference type="CDD" id="cd00038">
    <property type="entry name" value="CAP_ED"/>
    <property type="match status" value="1"/>
</dbReference>
<dbReference type="Gene3D" id="2.60.120.10">
    <property type="entry name" value="Jelly Rolls"/>
    <property type="match status" value="1"/>
</dbReference>
<dbReference type="PANTHER" id="PTHR24567">
    <property type="entry name" value="CRP FAMILY TRANSCRIPTIONAL REGULATORY PROTEIN"/>
    <property type="match status" value="1"/>
</dbReference>
<dbReference type="Pfam" id="PF13545">
    <property type="entry name" value="HTH_Crp_2"/>
    <property type="match status" value="1"/>
</dbReference>
<dbReference type="InterPro" id="IPR050397">
    <property type="entry name" value="Env_Response_Regulators"/>
</dbReference>
<dbReference type="SMART" id="SM00100">
    <property type="entry name" value="cNMP"/>
    <property type="match status" value="1"/>
</dbReference>
<evidence type="ECO:0000256" key="3">
    <source>
        <dbReference type="ARBA" id="ARBA00023163"/>
    </source>
</evidence>
<dbReference type="Proteomes" id="UP000015523">
    <property type="component" value="Unassembled WGS sequence"/>
</dbReference>
<keyword evidence="7" id="KW-1185">Reference proteome</keyword>
<keyword evidence="1" id="KW-0805">Transcription regulation</keyword>
<sequence>MSVGEPGILDSEEQIEAIATVFRCDRTSAQSLRRVLIPQRVSAKQILAHQGEPSHHCWIVIDGCVVVQTFGVDGQRQQLARHGPGEFFGAYPAPTEHRAEIEALVDSQFLRAEAQTLAALVATDAQIGAGMAGLLARQLDRALDRMATRSTYSAAGRVYSELLALADGRDHIMPAPRITTLALSANTTRETASRAVAVLIRRGIVEREDGRLVIHAPRMLRDMIV</sequence>
<dbReference type="InterPro" id="IPR014710">
    <property type="entry name" value="RmlC-like_jellyroll"/>
</dbReference>
<evidence type="ECO:0000259" key="4">
    <source>
        <dbReference type="PROSITE" id="PS50042"/>
    </source>
</evidence>
<gene>
    <name evidence="6" type="ORF">M529_19600</name>
</gene>
<protein>
    <submittedName>
        <fullName evidence="6">Cyclic nucleotide-binding protein</fullName>
    </submittedName>
</protein>